<accession>A0A0F9EN76</accession>
<dbReference type="AlphaFoldDB" id="A0A0F9EN76"/>
<evidence type="ECO:0000313" key="1">
    <source>
        <dbReference type="EMBL" id="KKL67731.1"/>
    </source>
</evidence>
<proteinExistence type="predicted"/>
<reference evidence="1" key="1">
    <citation type="journal article" date="2015" name="Nature">
        <title>Complex archaea that bridge the gap between prokaryotes and eukaryotes.</title>
        <authorList>
            <person name="Spang A."/>
            <person name="Saw J.H."/>
            <person name="Jorgensen S.L."/>
            <person name="Zaremba-Niedzwiedzka K."/>
            <person name="Martijn J."/>
            <person name="Lind A.E."/>
            <person name="van Eijk R."/>
            <person name="Schleper C."/>
            <person name="Guy L."/>
            <person name="Ettema T.J."/>
        </authorList>
    </citation>
    <scope>NUCLEOTIDE SEQUENCE</scope>
</reference>
<dbReference type="EMBL" id="LAZR01026768">
    <property type="protein sequence ID" value="KKL67731.1"/>
    <property type="molecule type" value="Genomic_DNA"/>
</dbReference>
<name>A0A0F9EN76_9ZZZZ</name>
<gene>
    <name evidence="1" type="ORF">LCGC14_2132100</name>
</gene>
<organism evidence="1">
    <name type="scientific">marine sediment metagenome</name>
    <dbReference type="NCBI Taxonomy" id="412755"/>
    <lineage>
        <taxon>unclassified sequences</taxon>
        <taxon>metagenomes</taxon>
        <taxon>ecological metagenomes</taxon>
    </lineage>
</organism>
<comment type="caution">
    <text evidence="1">The sequence shown here is derived from an EMBL/GenBank/DDBJ whole genome shotgun (WGS) entry which is preliminary data.</text>
</comment>
<protein>
    <submittedName>
        <fullName evidence="1">Uncharacterized protein</fullName>
    </submittedName>
</protein>
<sequence>MKIYTGPYPEIDMIGYGRMTTGRDYQSGYDDGLQEGEK</sequence>
<feature type="non-terminal residue" evidence="1">
    <location>
        <position position="38"/>
    </location>
</feature>